<dbReference type="AlphaFoldDB" id="A0A6V7PQV2"/>
<evidence type="ECO:0000313" key="7">
    <source>
        <dbReference type="EMBL" id="CAD1833252.1"/>
    </source>
</evidence>
<dbReference type="PANTHER" id="PTHR12652">
    <property type="entry name" value="PEROXISOMAL BIOGENESIS FACTOR 11"/>
    <property type="match status" value="1"/>
</dbReference>
<reference evidence="7" key="1">
    <citation type="submission" date="2020-07" db="EMBL/GenBank/DDBJ databases">
        <authorList>
            <person name="Lin J."/>
        </authorList>
    </citation>
    <scope>NUCLEOTIDE SEQUENCE</scope>
</reference>
<evidence type="ECO:0000256" key="6">
    <source>
        <dbReference type="ARBA" id="ARBA00023140"/>
    </source>
</evidence>
<dbReference type="PANTHER" id="PTHR12652:SF50">
    <property type="entry name" value="PEROXIN 11"/>
    <property type="match status" value="1"/>
</dbReference>
<evidence type="ECO:0008006" key="8">
    <source>
        <dbReference type="Google" id="ProtNLM"/>
    </source>
</evidence>
<dbReference type="GO" id="GO:0042802">
    <property type="term" value="F:identical protein binding"/>
    <property type="evidence" value="ECO:0007669"/>
    <property type="project" value="UniProtKB-ARBA"/>
</dbReference>
<proteinExistence type="inferred from homology"/>
<accession>A0A6V7PQV2</accession>
<evidence type="ECO:0000256" key="2">
    <source>
        <dbReference type="ARBA" id="ARBA00004585"/>
    </source>
</evidence>
<evidence type="ECO:0000256" key="4">
    <source>
        <dbReference type="ARBA" id="ARBA00022593"/>
    </source>
</evidence>
<sequence length="298" mass="32610">MHATVGKRVLFILNWLTYVRIVPTPKKVRISCQRHINTPLYPKTYPKPRLHFADLLFLFLVLVLASMADQSQSSPNPKPLPPPPPPPRAAAAAAERDFLLHLEAYLARRDGVDKLLKIARYAAKIALSSPSGAGTLAPRLKAFESSVGLSRKAFRLGKFVQDVNAVRCPSAAAPSAADRLLAAAAYGGEGLYYFVEQFVWLAKAGLIPAELAPRLQRISAWAELVGYAGASQEEEEEMKRLREKLLLKHLSIVQDLADGLMALGDVREAKRFLASPLLMASAGLLSALISTHKNWIAC</sequence>
<dbReference type="GO" id="GO:0005778">
    <property type="term" value="C:peroxisomal membrane"/>
    <property type="evidence" value="ECO:0007669"/>
    <property type="project" value="UniProtKB-SubCell"/>
</dbReference>
<dbReference type="Pfam" id="PF05648">
    <property type="entry name" value="PEX11"/>
    <property type="match status" value="2"/>
</dbReference>
<evidence type="ECO:0000256" key="1">
    <source>
        <dbReference type="ARBA" id="ARBA00003032"/>
    </source>
</evidence>
<name>A0A6V7PQV2_ANACO</name>
<keyword evidence="4" id="KW-0962">Peroxisome biogenesis</keyword>
<dbReference type="InterPro" id="IPR008733">
    <property type="entry name" value="PEX11"/>
</dbReference>
<dbReference type="EMBL" id="LR862151">
    <property type="protein sequence ID" value="CAD1833252.1"/>
    <property type="molecule type" value="Genomic_DNA"/>
</dbReference>
<keyword evidence="6" id="KW-0576">Peroxisome</keyword>
<dbReference type="GO" id="GO:0044375">
    <property type="term" value="P:regulation of peroxisome size"/>
    <property type="evidence" value="ECO:0007669"/>
    <property type="project" value="UniProtKB-ARBA"/>
</dbReference>
<comment type="similarity">
    <text evidence="3">Belongs to the peroxin-11 family.</text>
</comment>
<gene>
    <name evidence="7" type="ORF">CB5_LOCUS16463</name>
</gene>
<dbReference type="GO" id="GO:0016559">
    <property type="term" value="P:peroxisome fission"/>
    <property type="evidence" value="ECO:0007669"/>
    <property type="project" value="InterPro"/>
</dbReference>
<evidence type="ECO:0000256" key="3">
    <source>
        <dbReference type="ARBA" id="ARBA00008194"/>
    </source>
</evidence>
<evidence type="ECO:0000256" key="5">
    <source>
        <dbReference type="ARBA" id="ARBA00023136"/>
    </source>
</evidence>
<protein>
    <recommendedName>
        <fullName evidence="8">Peroxisomal membrane protein 11A</fullName>
    </recommendedName>
</protein>
<comment type="function">
    <text evidence="1">Involved in peroxisomal proliferation.</text>
</comment>
<organism evidence="7">
    <name type="scientific">Ananas comosus var. bracteatus</name>
    <name type="common">red pineapple</name>
    <dbReference type="NCBI Taxonomy" id="296719"/>
    <lineage>
        <taxon>Eukaryota</taxon>
        <taxon>Viridiplantae</taxon>
        <taxon>Streptophyta</taxon>
        <taxon>Embryophyta</taxon>
        <taxon>Tracheophyta</taxon>
        <taxon>Spermatophyta</taxon>
        <taxon>Magnoliopsida</taxon>
        <taxon>Liliopsida</taxon>
        <taxon>Poales</taxon>
        <taxon>Bromeliaceae</taxon>
        <taxon>Bromelioideae</taxon>
        <taxon>Ananas</taxon>
    </lineage>
</organism>
<comment type="subcellular location">
    <subcellularLocation>
        <location evidence="2">Peroxisome membrane</location>
        <topology evidence="2">Multi-pass membrane protein</topology>
    </subcellularLocation>
</comment>
<keyword evidence="5" id="KW-0472">Membrane</keyword>